<keyword evidence="3" id="KW-1185">Reference proteome</keyword>
<dbReference type="EMBL" id="RAPQ01000009">
    <property type="protein sequence ID" value="RKE02067.1"/>
    <property type="molecule type" value="Genomic_DNA"/>
</dbReference>
<gene>
    <name evidence="2" type="ORF">BXY64_2148</name>
</gene>
<evidence type="ECO:0000313" key="3">
    <source>
        <dbReference type="Proteomes" id="UP000284531"/>
    </source>
</evidence>
<dbReference type="Proteomes" id="UP000284531">
    <property type="component" value="Unassembled WGS sequence"/>
</dbReference>
<sequence>MDKVTVRNIILSKTRIPMSTFRTIRYFSMQIGMLAFAIFIFIITWTKYSASEMPKASIIFLFILVCFSLLTALLQFIDLKFTKIATDNSDSVNFKILKRIFEENGFEMDIQNRHCFKVSKKYRTCVFYFFLIDGKICFAYTFDLEMDWAVRDHPIPYLLINPFKRRFWKDKITSATHRKINSIENK</sequence>
<evidence type="ECO:0000313" key="2">
    <source>
        <dbReference type="EMBL" id="RKE02067.1"/>
    </source>
</evidence>
<dbReference type="RefSeq" id="WP_147375970.1">
    <property type="nucleotide sequence ID" value="NZ_RAPQ01000009.1"/>
</dbReference>
<keyword evidence="1" id="KW-0472">Membrane</keyword>
<keyword evidence="1" id="KW-0812">Transmembrane</keyword>
<dbReference type="AlphaFoldDB" id="A0A419X2Y3"/>
<accession>A0A419X2Y3</accession>
<keyword evidence="1" id="KW-1133">Transmembrane helix</keyword>
<feature type="transmembrane region" description="Helical" evidence="1">
    <location>
        <begin position="23"/>
        <end position="45"/>
    </location>
</feature>
<name>A0A419X2Y3_9BACT</name>
<proteinExistence type="predicted"/>
<feature type="transmembrane region" description="Helical" evidence="1">
    <location>
        <begin position="57"/>
        <end position="77"/>
    </location>
</feature>
<reference evidence="2 3" key="1">
    <citation type="submission" date="2018-09" db="EMBL/GenBank/DDBJ databases">
        <title>Genomic Encyclopedia of Archaeal and Bacterial Type Strains, Phase II (KMG-II): from individual species to whole genera.</title>
        <authorList>
            <person name="Goeker M."/>
        </authorList>
    </citation>
    <scope>NUCLEOTIDE SEQUENCE [LARGE SCALE GENOMIC DNA]</scope>
    <source>
        <strain evidence="2 3">DSM 21950</strain>
    </source>
</reference>
<protein>
    <submittedName>
        <fullName evidence="2">Uncharacterized protein</fullName>
    </submittedName>
</protein>
<comment type="caution">
    <text evidence="2">The sequence shown here is derived from an EMBL/GenBank/DDBJ whole genome shotgun (WGS) entry which is preliminary data.</text>
</comment>
<evidence type="ECO:0000256" key="1">
    <source>
        <dbReference type="SAM" id="Phobius"/>
    </source>
</evidence>
<organism evidence="2 3">
    <name type="scientific">Marinifilum flexuosum</name>
    <dbReference type="NCBI Taxonomy" id="1117708"/>
    <lineage>
        <taxon>Bacteria</taxon>
        <taxon>Pseudomonadati</taxon>
        <taxon>Bacteroidota</taxon>
        <taxon>Bacteroidia</taxon>
        <taxon>Marinilabiliales</taxon>
        <taxon>Marinifilaceae</taxon>
    </lineage>
</organism>